<evidence type="ECO:0000313" key="5">
    <source>
        <dbReference type="EMBL" id="CAD5211869.1"/>
    </source>
</evidence>
<gene>
    <name evidence="5" type="ORF">BOKJ2_LOCUS3917</name>
</gene>
<dbReference type="PANTHER" id="PTHR12835:SF5">
    <property type="entry name" value="BIOTIN--PROTEIN LIGASE"/>
    <property type="match status" value="1"/>
</dbReference>
<dbReference type="Proteomes" id="UP000614601">
    <property type="component" value="Unassembled WGS sequence"/>
</dbReference>
<dbReference type="EMBL" id="CAJFCW020000002">
    <property type="protein sequence ID" value="CAG9094590.1"/>
    <property type="molecule type" value="Genomic_DNA"/>
</dbReference>
<name>A0A811K732_9BILA</name>
<dbReference type="SUPFAM" id="SSF55681">
    <property type="entry name" value="Class II aaRS and biotin synthetases"/>
    <property type="match status" value="1"/>
</dbReference>
<feature type="domain" description="BPL/LPL catalytic" evidence="4">
    <location>
        <begin position="901"/>
        <end position="1082"/>
    </location>
</feature>
<evidence type="ECO:0000256" key="3">
    <source>
        <dbReference type="SAM" id="MobiDB-lite"/>
    </source>
</evidence>
<dbReference type="InterPro" id="IPR045864">
    <property type="entry name" value="aa-tRNA-synth_II/BPL/LPL"/>
</dbReference>
<dbReference type="Gene3D" id="3.30.930.10">
    <property type="entry name" value="Bira Bifunctional Protein, Domain 2"/>
    <property type="match status" value="1"/>
</dbReference>
<organism evidence="5 6">
    <name type="scientific">Bursaphelenchus okinawaensis</name>
    <dbReference type="NCBI Taxonomy" id="465554"/>
    <lineage>
        <taxon>Eukaryota</taxon>
        <taxon>Metazoa</taxon>
        <taxon>Ecdysozoa</taxon>
        <taxon>Nematoda</taxon>
        <taxon>Chromadorea</taxon>
        <taxon>Rhabditida</taxon>
        <taxon>Tylenchina</taxon>
        <taxon>Tylenchomorpha</taxon>
        <taxon>Aphelenchoidea</taxon>
        <taxon>Aphelenchoididae</taxon>
        <taxon>Bursaphelenchus</taxon>
    </lineage>
</organism>
<dbReference type="Pfam" id="PF03099">
    <property type="entry name" value="BPL_LplA_LipB"/>
    <property type="match status" value="1"/>
</dbReference>
<dbReference type="GO" id="GO:0004077">
    <property type="term" value="F:biotin--[biotin carboxyl-carrier protein] ligase activity"/>
    <property type="evidence" value="ECO:0007669"/>
    <property type="project" value="InterPro"/>
</dbReference>
<dbReference type="CDD" id="cd16442">
    <property type="entry name" value="BPL"/>
    <property type="match status" value="1"/>
</dbReference>
<protein>
    <recommendedName>
        <fullName evidence="4">BPL/LPL catalytic domain-containing protein</fullName>
    </recommendedName>
</protein>
<evidence type="ECO:0000313" key="6">
    <source>
        <dbReference type="Proteomes" id="UP000614601"/>
    </source>
</evidence>
<evidence type="ECO:0000259" key="4">
    <source>
        <dbReference type="PROSITE" id="PS51733"/>
    </source>
</evidence>
<comment type="caution">
    <text evidence="5">The sequence shown here is derived from an EMBL/GenBank/DDBJ whole genome shotgun (WGS) entry which is preliminary data.</text>
</comment>
<dbReference type="OrthoDB" id="10250105at2759"/>
<dbReference type="Proteomes" id="UP000783686">
    <property type="component" value="Unassembled WGS sequence"/>
</dbReference>
<dbReference type="EMBL" id="CAJFDH010000002">
    <property type="protein sequence ID" value="CAD5211869.1"/>
    <property type="molecule type" value="Genomic_DNA"/>
</dbReference>
<reference evidence="5" key="1">
    <citation type="submission" date="2020-09" db="EMBL/GenBank/DDBJ databases">
        <authorList>
            <person name="Kikuchi T."/>
        </authorList>
    </citation>
    <scope>NUCLEOTIDE SEQUENCE</scope>
    <source>
        <strain evidence="5">SH1</strain>
    </source>
</reference>
<evidence type="ECO:0000256" key="2">
    <source>
        <dbReference type="ARBA" id="ARBA00022598"/>
    </source>
</evidence>
<sequence>MLFFAWSLVSSAVQYARRRRLYNFLKLYLSTPEGQEQCLICRSRKAYLRNLLCKPYRYGEIRKAPSEPILNGLRNNDNVIYHADDVELIAVDHIKFRINDWIPSFVNEQHIVIMPDDVRVTFIVKIKSEDVPSTSKSDYIKLATSGVAQNNTTSTYQIDQFANRIARKKDDYEQILYEANIDNFCLIVIYWTEGILSALNGSWRVYEICSIQLPDLRDLFNEPDKISRADSRSSLSVYPSFRSLNACRNTPPQRTYDTHSRPYTLLEWLYQKEHGIESNYPYPNDRRSKLSNRLPYASDTALNLNFERPTRFSSAAPSSSSTWNRSQALSHRYRSLSPSTVYSKSQASSYPNYHTYSNTTSYKDSYREYCNNTTSCKDSYRDYCNNDQTVPVYFKNLRSRCLSQRSSTKTNNNSHTENPSRSSTIADFEEAELKTEPVVSHQTCPEDKEYNTESARDRVTPLVSQLQQELKNKPRPTKADLLQRLHSDLPNRMESAMLTIENGTQRKRFNSLTPFSLGSNVEWGHDLVQHNSDSRRRSLSPLSLSLLANYGSHEQIGLVNTHNVPLTTDFVFRRRRSTASSRRRFHSMASGPGDENLKKMNVKPPTVLIYIGDKPELYAKMVAALKNILPSDMYTLTHLSTKGLKYHPWIDENAACLLIGDTKLLDDVSWSRLQNYFIHSGKILFVCQNSLCASLTHCDSVKKQTSMLKSAFGSKNAMNALGKEFEQFMKRTVKLMSKKKEINETFHAKDPVGGYKYSVVLNLKKDQPLLLYMENSEHQASALFSDATTELLLSEAGRPLISEAMSRLGIQIESDLLQVAPKRSYLICQEDKVLFDTKLKYGVELGSHPKMIFRPTAYLESEDLPSPSFEMMPVEVRRRKSGLPSEEFDSERYFNQLKTKYLGRIMLYAPVCESTIAVSKSVSSFTENDGILVIAGQQTNGVGRGGNQWLSPKGCAMFTFDFDIPLDSELGRNIVFVQHILAVSIVESVLELVDVLDFPLKIKWPNDIYYMRSYKMGGVLIGGSTQGGFMKAFVAAGINVANSQPTVCINDMLPVDSRTVLTVEEVLAMIMNKFEYFADLFVRKGKREFLAIYHKHWLHTREEVTIIHEEDGQKDKVVIRGLDENGYMEVRSKHSGKVFSVFDDGNTFDMMKGLIHPKGK</sequence>
<comment type="similarity">
    <text evidence="1">Belongs to the biotin--protein ligase family.</text>
</comment>
<dbReference type="PANTHER" id="PTHR12835">
    <property type="entry name" value="BIOTIN PROTEIN LIGASE"/>
    <property type="match status" value="1"/>
</dbReference>
<feature type="region of interest" description="Disordered" evidence="3">
    <location>
        <begin position="434"/>
        <end position="458"/>
    </location>
</feature>
<dbReference type="InterPro" id="IPR004408">
    <property type="entry name" value="Biotin_CoA_COase_ligase"/>
</dbReference>
<proteinExistence type="inferred from homology"/>
<dbReference type="AlphaFoldDB" id="A0A811K732"/>
<keyword evidence="2" id="KW-0436">Ligase</keyword>
<dbReference type="GO" id="GO:0005737">
    <property type="term" value="C:cytoplasm"/>
    <property type="evidence" value="ECO:0007669"/>
    <property type="project" value="TreeGrafter"/>
</dbReference>
<keyword evidence="6" id="KW-1185">Reference proteome</keyword>
<feature type="compositionally biased region" description="Basic and acidic residues" evidence="3">
    <location>
        <begin position="444"/>
        <end position="458"/>
    </location>
</feature>
<accession>A0A811K732</accession>
<evidence type="ECO:0000256" key="1">
    <source>
        <dbReference type="ARBA" id="ARBA00009934"/>
    </source>
</evidence>
<dbReference type="PROSITE" id="PS51733">
    <property type="entry name" value="BPL_LPL_CATALYTIC"/>
    <property type="match status" value="1"/>
</dbReference>
<dbReference type="InterPro" id="IPR004143">
    <property type="entry name" value="BPL_LPL_catalytic"/>
</dbReference>